<dbReference type="PANTHER" id="PTHR37422:SF23">
    <property type="entry name" value="TEICHURONIC ACID BIOSYNTHESIS PROTEIN TUAE"/>
    <property type="match status" value="1"/>
</dbReference>
<dbReference type="RefSeq" id="WP_198866192.1">
    <property type="nucleotide sequence ID" value="NZ_CP066310.1"/>
</dbReference>
<keyword evidence="1" id="KW-0812">Transmembrane</keyword>
<dbReference type="InterPro" id="IPR051533">
    <property type="entry name" value="WaaL-like"/>
</dbReference>
<reference evidence="2 3" key="1">
    <citation type="submission" date="2020-12" db="EMBL/GenBank/DDBJ databases">
        <title>Genomic Analysis and Response surface optimization of nitrogen-fixing conditions for A. chroococcum strain HR1, Isolation from rhizosphere soil.</title>
        <authorList>
            <person name="Li J."/>
            <person name="Yang H."/>
            <person name="Liu H."/>
            <person name="Wang C."/>
            <person name="Tian Y."/>
            <person name="Lu X.Y."/>
        </authorList>
    </citation>
    <scope>NUCLEOTIDE SEQUENCE [LARGE SCALE GENOMIC DNA]</scope>
    <source>
        <strain evidence="2 3">HR1</strain>
    </source>
</reference>
<feature type="transmembrane region" description="Helical" evidence="1">
    <location>
        <begin position="382"/>
        <end position="408"/>
    </location>
</feature>
<feature type="transmembrane region" description="Helical" evidence="1">
    <location>
        <begin position="56"/>
        <end position="77"/>
    </location>
</feature>
<protein>
    <recommendedName>
        <fullName evidence="4">O-antigen ligase domain-containing protein</fullName>
    </recommendedName>
</protein>
<proteinExistence type="predicted"/>
<evidence type="ECO:0000313" key="3">
    <source>
        <dbReference type="Proteomes" id="UP000596192"/>
    </source>
</evidence>
<dbReference type="Proteomes" id="UP000596192">
    <property type="component" value="Chromosome"/>
</dbReference>
<feature type="transmembrane region" description="Helical" evidence="1">
    <location>
        <begin position="167"/>
        <end position="189"/>
    </location>
</feature>
<gene>
    <name evidence="2" type="ORF">GKQ51_12770</name>
</gene>
<evidence type="ECO:0008006" key="4">
    <source>
        <dbReference type="Google" id="ProtNLM"/>
    </source>
</evidence>
<accession>A0AAQ0BYI4</accession>
<sequence length="492" mass="53500">MEAIPIALFWGLALLGLSGKSHVLLYLFFGTMPFGAFAVIPPALTGGLTLTPTPMLALLIIIRSLCSWGGLKFFAAAAYSRKRLLLLFLFWLVAIVTTIFMPRFFAGEVSIIPVRLEQLVVATTGEPLKPTTQNFSQLAYLTISIFAVFAFARMLRDPVQRQHALSAMYLGAALTVFTGLLDFLSQYVALDGLLSPFRTATYALMTEAQTLGGKRVVGLMPEASAYGGLCISFLCLIYFLRHAMTDRWLRERASPALAALLVLFIWLSTSSGAYVGLAVFGLIAAMEWAWRKNSKSADTFARRRLGFEFWTAFSALLGLSLVLLVNPSLLDPIVGKIDEMVLSKSQTRSYEERSMWTAVGWQALADTWGLGVGIGSTRTSNFAAAVFSNTGVIGGLLYFAFVLQTLLSRLPSGADGVSRAMLRGVHLAYIPAFIIGLLAGTTADFGSYNAFLYGVSLALTISAAKQGNRHLENPGSATAINPPFNLRYRLQK</sequence>
<dbReference type="EMBL" id="CP066310">
    <property type="protein sequence ID" value="QQE87191.1"/>
    <property type="molecule type" value="Genomic_DNA"/>
</dbReference>
<organism evidence="2 3">
    <name type="scientific">Azotobacter chroococcum</name>
    <dbReference type="NCBI Taxonomy" id="353"/>
    <lineage>
        <taxon>Bacteria</taxon>
        <taxon>Pseudomonadati</taxon>
        <taxon>Pseudomonadota</taxon>
        <taxon>Gammaproteobacteria</taxon>
        <taxon>Pseudomonadales</taxon>
        <taxon>Pseudomonadaceae</taxon>
        <taxon>Azotobacter</taxon>
    </lineage>
</organism>
<evidence type="ECO:0000313" key="2">
    <source>
        <dbReference type="EMBL" id="QQE87191.1"/>
    </source>
</evidence>
<feature type="transmembrane region" description="Helical" evidence="1">
    <location>
        <begin position="223"/>
        <end position="240"/>
    </location>
</feature>
<feature type="transmembrane region" description="Helical" evidence="1">
    <location>
        <begin position="310"/>
        <end position="330"/>
    </location>
</feature>
<feature type="transmembrane region" description="Helical" evidence="1">
    <location>
        <begin position="420"/>
        <end position="439"/>
    </location>
</feature>
<feature type="transmembrane region" description="Helical" evidence="1">
    <location>
        <begin position="138"/>
        <end position="155"/>
    </location>
</feature>
<keyword evidence="1" id="KW-1133">Transmembrane helix</keyword>
<keyword evidence="1" id="KW-0472">Membrane</keyword>
<feature type="transmembrane region" description="Helical" evidence="1">
    <location>
        <begin position="84"/>
        <end position="105"/>
    </location>
</feature>
<dbReference type="PANTHER" id="PTHR37422">
    <property type="entry name" value="TEICHURONIC ACID BIOSYNTHESIS PROTEIN TUAE"/>
    <property type="match status" value="1"/>
</dbReference>
<evidence type="ECO:0000256" key="1">
    <source>
        <dbReference type="SAM" id="Phobius"/>
    </source>
</evidence>
<dbReference type="AlphaFoldDB" id="A0AAQ0BYI4"/>
<name>A0AAQ0BYI4_9GAMM</name>